<evidence type="ECO:0000313" key="2">
    <source>
        <dbReference type="Proteomes" id="UP000683925"/>
    </source>
</evidence>
<accession>A0A8S1WG59</accession>
<evidence type="ECO:0000313" key="1">
    <source>
        <dbReference type="EMBL" id="CAD8187580.1"/>
    </source>
</evidence>
<dbReference type="OrthoDB" id="298065at2759"/>
<dbReference type="Proteomes" id="UP000683925">
    <property type="component" value="Unassembled WGS sequence"/>
</dbReference>
<protein>
    <submittedName>
        <fullName evidence="1">Uncharacterized protein</fullName>
    </submittedName>
</protein>
<reference evidence="1" key="1">
    <citation type="submission" date="2021-01" db="EMBL/GenBank/DDBJ databases">
        <authorList>
            <consortium name="Genoscope - CEA"/>
            <person name="William W."/>
        </authorList>
    </citation>
    <scope>NUCLEOTIDE SEQUENCE</scope>
</reference>
<proteinExistence type="predicted"/>
<dbReference type="AlphaFoldDB" id="A0A8S1WG59"/>
<dbReference type="EMBL" id="CAJJDP010000089">
    <property type="protein sequence ID" value="CAD8187580.1"/>
    <property type="molecule type" value="Genomic_DNA"/>
</dbReference>
<sequence length="147" mass="16989">MKNYNSYQQLQEHLDFNTIHVQDNISKKFIVILFGNEQIIAILYGSLLQIHQFIIRDLYIKQQHGWIIDLFEDCHIFYMSLSKSIRKKEQDKFPIQCANIASIVFNVSLVGGKLFGEVGWISKVGIIITFCSSDALCLLWSKFIVLG</sequence>
<organism evidence="1 2">
    <name type="scientific">Paramecium octaurelia</name>
    <dbReference type="NCBI Taxonomy" id="43137"/>
    <lineage>
        <taxon>Eukaryota</taxon>
        <taxon>Sar</taxon>
        <taxon>Alveolata</taxon>
        <taxon>Ciliophora</taxon>
        <taxon>Intramacronucleata</taxon>
        <taxon>Oligohymenophorea</taxon>
        <taxon>Peniculida</taxon>
        <taxon>Parameciidae</taxon>
        <taxon>Paramecium</taxon>
    </lineage>
</organism>
<comment type="caution">
    <text evidence="1">The sequence shown here is derived from an EMBL/GenBank/DDBJ whole genome shotgun (WGS) entry which is preliminary data.</text>
</comment>
<gene>
    <name evidence="1" type="ORF">POCTA_138.1.T0900163</name>
</gene>
<name>A0A8S1WG59_PAROT</name>
<keyword evidence="2" id="KW-1185">Reference proteome</keyword>